<dbReference type="AlphaFoldDB" id="A0A150LAT8"/>
<proteinExistence type="predicted"/>
<evidence type="ECO:0000256" key="1">
    <source>
        <dbReference type="SAM" id="MobiDB-lite"/>
    </source>
</evidence>
<accession>A0A150LAT8</accession>
<gene>
    <name evidence="2" type="ORF">B4135_3782</name>
</gene>
<feature type="compositionally biased region" description="Basic and acidic residues" evidence="1">
    <location>
        <begin position="49"/>
        <end position="58"/>
    </location>
</feature>
<sequence>MSLRQCGSFPLFFRRQAFAVSSPGLFFPGKGGTGPEYLSPPSAQAVIAAEKDARKEDPPPAPPLRRIGKQVMPTPFSPPIRLDIPGNPMYYCFVKDFHLTGEGQRCWKKRQG</sequence>
<feature type="region of interest" description="Disordered" evidence="1">
    <location>
        <begin position="49"/>
        <end position="78"/>
    </location>
</feature>
<dbReference type="EMBL" id="LQYT01000130">
    <property type="protein sequence ID" value="KYD09458.1"/>
    <property type="molecule type" value="Genomic_DNA"/>
</dbReference>
<evidence type="ECO:0000313" key="3">
    <source>
        <dbReference type="Proteomes" id="UP000075683"/>
    </source>
</evidence>
<dbReference type="STRING" id="301148.B4135_3782"/>
<evidence type="ECO:0000313" key="2">
    <source>
        <dbReference type="EMBL" id="KYD09458.1"/>
    </source>
</evidence>
<organism evidence="2 3">
    <name type="scientific">Caldibacillus debilis</name>
    <dbReference type="NCBI Taxonomy" id="301148"/>
    <lineage>
        <taxon>Bacteria</taxon>
        <taxon>Bacillati</taxon>
        <taxon>Bacillota</taxon>
        <taxon>Bacilli</taxon>
        <taxon>Bacillales</taxon>
        <taxon>Bacillaceae</taxon>
        <taxon>Caldibacillus</taxon>
    </lineage>
</organism>
<protein>
    <submittedName>
        <fullName evidence="2">Uncharacterized protein</fullName>
    </submittedName>
</protein>
<name>A0A150LAT8_9BACI</name>
<reference evidence="2 3" key="1">
    <citation type="submission" date="2016-01" db="EMBL/GenBank/DDBJ databases">
        <title>Draft Genome Sequences of Seven Thermophilic Sporeformers Isolated from Foods.</title>
        <authorList>
            <person name="Berendsen E.M."/>
            <person name="Wells-Bennik M.H."/>
            <person name="Krawcyk A.O."/>
            <person name="De Jong A."/>
            <person name="Holsappel S."/>
            <person name="Eijlander R.T."/>
            <person name="Kuipers O.P."/>
        </authorList>
    </citation>
    <scope>NUCLEOTIDE SEQUENCE [LARGE SCALE GENOMIC DNA]</scope>
    <source>
        <strain evidence="2 3">B4135</strain>
    </source>
</reference>
<comment type="caution">
    <text evidence="2">The sequence shown here is derived from an EMBL/GenBank/DDBJ whole genome shotgun (WGS) entry which is preliminary data.</text>
</comment>
<dbReference type="Proteomes" id="UP000075683">
    <property type="component" value="Unassembled WGS sequence"/>
</dbReference>